<dbReference type="GO" id="GO:0006269">
    <property type="term" value="P:DNA replication, synthesis of primer"/>
    <property type="evidence" value="ECO:0007669"/>
    <property type="project" value="UniProtKB-UniRule"/>
</dbReference>
<keyword evidence="6 12" id="KW-0347">Helicase</keyword>
<evidence type="ECO:0000256" key="9">
    <source>
        <dbReference type="ARBA" id="ARBA00023235"/>
    </source>
</evidence>
<evidence type="ECO:0000256" key="5">
    <source>
        <dbReference type="ARBA" id="ARBA00022801"/>
    </source>
</evidence>
<dbReference type="InterPro" id="IPR036185">
    <property type="entry name" value="DNA_heli_DnaB-like_N_sf"/>
</dbReference>
<dbReference type="GO" id="GO:0003677">
    <property type="term" value="F:DNA binding"/>
    <property type="evidence" value="ECO:0007669"/>
    <property type="project" value="UniProtKB-UniRule"/>
</dbReference>
<comment type="caution">
    <text evidence="14">The sequence shown here is derived from an EMBL/GenBank/DDBJ whole genome shotgun (WGS) entry which is preliminary data.</text>
</comment>
<evidence type="ECO:0000256" key="2">
    <source>
        <dbReference type="ARBA" id="ARBA00022515"/>
    </source>
</evidence>
<evidence type="ECO:0000256" key="6">
    <source>
        <dbReference type="ARBA" id="ARBA00022806"/>
    </source>
</evidence>
<accession>A0A5D3FTE2</accession>
<dbReference type="PANTHER" id="PTHR30153">
    <property type="entry name" value="REPLICATIVE DNA HELICASE DNAB"/>
    <property type="match status" value="1"/>
</dbReference>
<dbReference type="GO" id="GO:0043139">
    <property type="term" value="F:5'-3' DNA helicase activity"/>
    <property type="evidence" value="ECO:0007669"/>
    <property type="project" value="UniProtKB-EC"/>
</dbReference>
<sequence length="455" mass="50246">MYHETEIEEAVIGACLIERTAMPMVADRLRPEMFYIPRHCVIYSAMLAMYHAGTQIDILTVKEELTRRGKLDEAGGPYGIVQLSSKVASSAHLEFHARILHQKFIRREAVTGLNKLLACAMDETMDIDDVLTDARGLLDRLEGEARTADRMRDMQRLMEDTMAEAEGRAAKSVNGVTGIPTGLKDLDRMTSGWQNGELIVIAARPSVGKTAFALHLARSAAEAGHAVAVYSLEMQGERLGDRWLLSAGDINPYRWRTGIADPHEMAEARTAAASLARLPIYVDDSSSMSIDRVRASARLLQSRKACDLIIIDYLQLCDMSTGQNNRNREQEVAQATRKAKLLAKELNVPVILLSQLNRESENRPGGRPELAHLRESGAIEQDADIVALLYRPALARLAADRESGYPAEGLGVVIVAKQRNGETGNAYFGHNPSMTRIADYVPPMEYLLKNARKPG</sequence>
<evidence type="ECO:0000256" key="3">
    <source>
        <dbReference type="ARBA" id="ARBA00022705"/>
    </source>
</evidence>
<dbReference type="SUPFAM" id="SSF52540">
    <property type="entry name" value="P-loop containing nucleoside triphosphate hydrolases"/>
    <property type="match status" value="1"/>
</dbReference>
<comment type="function">
    <text evidence="12">The main replicative DNA helicase, it participates in initiation and elongation during chromosome replication. Travels ahead of the DNA replisome, separating dsDNA into templates for DNA synthesis. A processive ATP-dependent 5'-3' DNA helicase it has DNA-dependent ATPase activity.</text>
</comment>
<evidence type="ECO:0000256" key="8">
    <source>
        <dbReference type="ARBA" id="ARBA00023125"/>
    </source>
</evidence>
<reference evidence="14 15" key="1">
    <citation type="submission" date="2019-07" db="EMBL/GenBank/DDBJ databases">
        <title>Draft Genome Sequences of Bacteroides pyogenes Strains Isolated from the Uterus Holstein Dairy Cows with Metritis.</title>
        <authorList>
            <person name="Cunha F."/>
            <person name="Galvao K.N."/>
            <person name="Jeon S.J."/>
            <person name="Jeong K.C."/>
        </authorList>
    </citation>
    <scope>NUCLEOTIDE SEQUENCE [LARGE SCALE GENOMIC DNA]</scope>
    <source>
        <strain evidence="14 15">KG-31</strain>
    </source>
</reference>
<evidence type="ECO:0000313" key="14">
    <source>
        <dbReference type="EMBL" id="TYK33101.1"/>
    </source>
</evidence>
<evidence type="ECO:0000256" key="7">
    <source>
        <dbReference type="ARBA" id="ARBA00022840"/>
    </source>
</evidence>
<keyword evidence="3 12" id="KW-0235">DNA replication</keyword>
<keyword evidence="15" id="KW-1185">Reference proteome</keyword>
<organism evidence="14 15">
    <name type="scientific">Bacteroides pyogenes</name>
    <dbReference type="NCBI Taxonomy" id="310300"/>
    <lineage>
        <taxon>Bacteria</taxon>
        <taxon>Pseudomonadati</taxon>
        <taxon>Bacteroidota</taxon>
        <taxon>Bacteroidia</taxon>
        <taxon>Bacteroidales</taxon>
        <taxon>Bacteroidaceae</taxon>
        <taxon>Bacteroides</taxon>
    </lineage>
</organism>
<dbReference type="PROSITE" id="PS51199">
    <property type="entry name" value="SF4_HELICASE"/>
    <property type="match status" value="1"/>
</dbReference>
<dbReference type="InterPro" id="IPR007693">
    <property type="entry name" value="DNA_helicase_DnaB-like_N"/>
</dbReference>
<dbReference type="AlphaFoldDB" id="A0A5D3FTE2"/>
<dbReference type="EMBL" id="VKLW01000020">
    <property type="protein sequence ID" value="TYK33101.1"/>
    <property type="molecule type" value="Genomic_DNA"/>
</dbReference>
<keyword evidence="4 12" id="KW-0547">Nucleotide-binding</keyword>
<dbReference type="EC" id="5.6.2.3" evidence="11 12"/>
<dbReference type="GO" id="GO:0005829">
    <property type="term" value="C:cytosol"/>
    <property type="evidence" value="ECO:0007669"/>
    <property type="project" value="TreeGrafter"/>
</dbReference>
<dbReference type="SUPFAM" id="SSF48024">
    <property type="entry name" value="N-terminal domain of DnaB helicase"/>
    <property type="match status" value="1"/>
</dbReference>
<keyword evidence="2 12" id="KW-0639">Primosome</keyword>
<dbReference type="InterPro" id="IPR016136">
    <property type="entry name" value="DNA_helicase_N/primase_C"/>
</dbReference>
<keyword evidence="5 12" id="KW-0378">Hydrolase</keyword>
<evidence type="ECO:0000256" key="4">
    <source>
        <dbReference type="ARBA" id="ARBA00022741"/>
    </source>
</evidence>
<dbReference type="PANTHER" id="PTHR30153:SF2">
    <property type="entry name" value="REPLICATIVE DNA HELICASE"/>
    <property type="match status" value="1"/>
</dbReference>
<dbReference type="GO" id="GO:1990077">
    <property type="term" value="C:primosome complex"/>
    <property type="evidence" value="ECO:0007669"/>
    <property type="project" value="UniProtKB-UniRule"/>
</dbReference>
<protein>
    <recommendedName>
        <fullName evidence="11 12">Replicative DNA helicase</fullName>
        <ecNumber evidence="11 12">5.6.2.3</ecNumber>
    </recommendedName>
</protein>
<evidence type="ECO:0000313" key="15">
    <source>
        <dbReference type="Proteomes" id="UP000324383"/>
    </source>
</evidence>
<dbReference type="GO" id="GO:0016887">
    <property type="term" value="F:ATP hydrolysis activity"/>
    <property type="evidence" value="ECO:0007669"/>
    <property type="project" value="RHEA"/>
</dbReference>
<dbReference type="InterPro" id="IPR007692">
    <property type="entry name" value="DNA_helicase_DnaB"/>
</dbReference>
<dbReference type="SMART" id="SM00382">
    <property type="entry name" value="AAA"/>
    <property type="match status" value="1"/>
</dbReference>
<keyword evidence="8 12" id="KW-0238">DNA-binding</keyword>
<feature type="domain" description="SF4 helicase" evidence="13">
    <location>
        <begin position="172"/>
        <end position="444"/>
    </location>
</feature>
<name>A0A5D3FTE2_9BACE</name>
<dbReference type="Gene3D" id="1.10.860.10">
    <property type="entry name" value="DNAb Helicase, Chain A"/>
    <property type="match status" value="1"/>
</dbReference>
<dbReference type="Pfam" id="PF00772">
    <property type="entry name" value="DnaB"/>
    <property type="match status" value="1"/>
</dbReference>
<dbReference type="Proteomes" id="UP000324383">
    <property type="component" value="Unassembled WGS sequence"/>
</dbReference>
<keyword evidence="7 12" id="KW-0067">ATP-binding</keyword>
<dbReference type="Pfam" id="PF03796">
    <property type="entry name" value="DnaB_C"/>
    <property type="match status" value="1"/>
</dbReference>
<dbReference type="NCBIfam" id="TIGR00665">
    <property type="entry name" value="DnaB"/>
    <property type="match status" value="1"/>
</dbReference>
<proteinExistence type="inferred from homology"/>
<dbReference type="GO" id="GO:0005524">
    <property type="term" value="F:ATP binding"/>
    <property type="evidence" value="ECO:0007669"/>
    <property type="project" value="UniProtKB-UniRule"/>
</dbReference>
<comment type="catalytic activity">
    <reaction evidence="10 12">
        <text>ATP + H2O = ADP + phosphate + H(+)</text>
        <dbReference type="Rhea" id="RHEA:13065"/>
        <dbReference type="ChEBI" id="CHEBI:15377"/>
        <dbReference type="ChEBI" id="CHEBI:15378"/>
        <dbReference type="ChEBI" id="CHEBI:30616"/>
        <dbReference type="ChEBI" id="CHEBI:43474"/>
        <dbReference type="ChEBI" id="CHEBI:456216"/>
        <dbReference type="EC" id="5.6.2.3"/>
    </reaction>
</comment>
<dbReference type="RefSeq" id="WP_027326313.1">
    <property type="nucleotide sequence ID" value="NZ_CP197398.1"/>
</dbReference>
<evidence type="ECO:0000256" key="10">
    <source>
        <dbReference type="ARBA" id="ARBA00048954"/>
    </source>
</evidence>
<evidence type="ECO:0000256" key="11">
    <source>
        <dbReference type="NCBIfam" id="TIGR00665"/>
    </source>
</evidence>
<keyword evidence="9" id="KW-0413">Isomerase</keyword>
<evidence type="ECO:0000256" key="1">
    <source>
        <dbReference type="ARBA" id="ARBA00008428"/>
    </source>
</evidence>
<dbReference type="InterPro" id="IPR027417">
    <property type="entry name" value="P-loop_NTPase"/>
</dbReference>
<dbReference type="Gene3D" id="3.40.50.300">
    <property type="entry name" value="P-loop containing nucleotide triphosphate hydrolases"/>
    <property type="match status" value="1"/>
</dbReference>
<dbReference type="CDD" id="cd00984">
    <property type="entry name" value="DnaB_C"/>
    <property type="match status" value="1"/>
</dbReference>
<comment type="similarity">
    <text evidence="1 12">Belongs to the helicase family. DnaB subfamily.</text>
</comment>
<dbReference type="InterPro" id="IPR003593">
    <property type="entry name" value="AAA+_ATPase"/>
</dbReference>
<gene>
    <name evidence="14" type="primary">dnaB</name>
    <name evidence="14" type="ORF">FNJ60_09680</name>
</gene>
<dbReference type="InterPro" id="IPR007694">
    <property type="entry name" value="DNA_helicase_DnaB-like_C"/>
</dbReference>
<evidence type="ECO:0000259" key="13">
    <source>
        <dbReference type="PROSITE" id="PS51199"/>
    </source>
</evidence>
<evidence type="ECO:0000256" key="12">
    <source>
        <dbReference type="RuleBase" id="RU362085"/>
    </source>
</evidence>